<sequence>MECRTGTTVWQHSRLQDVCLTDLRLLLASLFVGLLLPLGFAQLPPWWLAPLLILCAFCVWRVSLVGRYCALLLLGFCWALLFHHQALAQRLAPSYDGETLVVEGRIASLPEQTATGWRFRLEGVRAIDTADALPDLRMHWWAGQPLAAGELWRFEVRLRRPRGMSNPGTFDYEAWLYASGTGGLGSVRGGERLSAPSTAPWRDHLRSRFAQALEPVPQGQRLLALLLGDKGSLAKADWEVLQATGTSHLMVISGLHVGILALTVFWLTRQLLSWGHFNWPWPQLWLSVPLALMAAGVYAWLAGFAVPVQRALLMCALVSLTQLSQRRPSAVLIWLAALVTVVMLNPAAPLRAGFWLSFVAVGLLIFGLGGRLAQRGIWARWGRAQWLVYLGLWPWLLLWGMPSSASAFIVNLVAIPCISLLVLPAALLGALFEVAFHWPLLLQWSAIALGWLFSVLQWISGYSPLLHFANPGWLAWVTTLLGVLLLLSPLVRLLWLPALVCFLPLLCPLFERPPRGEVWVTVLDVGQGLAVHVQTAQHDLLYDAGARLSSGFDLGEAVVAPALQASGVKRLDMLLLSHADNDHAGGALAVARRIPVDRVVSGEPERLPDQLNAELCAVQHWQWDGIDFTLTPLGADGSQANDRSCVLQLAAGSNGALLPGDIGQSVEYSLLEKLAPASLLLAPHHGSISSSSYAFIRRVAPQWVVFSAGANNRYGHPHAKVVARYRELSVEPVYTAASGAIRFTLKANAEPGLSWRWRQQERRFWHEQ</sequence>
<evidence type="ECO:0000256" key="5">
    <source>
        <dbReference type="ARBA" id="ARBA00023136"/>
    </source>
</evidence>
<dbReference type="InterPro" id="IPR001279">
    <property type="entry name" value="Metallo-B-lactamas"/>
</dbReference>
<comment type="caution">
    <text evidence="10">The sequence shown here is derived from an EMBL/GenBank/DDBJ whole genome shotgun (WGS) entry which is preliminary data.</text>
</comment>
<evidence type="ECO:0000256" key="6">
    <source>
        <dbReference type="SAM" id="Phobius"/>
    </source>
</evidence>
<protein>
    <submittedName>
        <fullName evidence="10">DNA internalization-related competence protein ComEC/Rec2</fullName>
    </submittedName>
</protein>
<dbReference type="InterPro" id="IPR025405">
    <property type="entry name" value="DUF4131"/>
</dbReference>
<accession>A0ABX9XH12</accession>
<name>A0ABX9XH12_9PSED</name>
<evidence type="ECO:0000313" key="11">
    <source>
        <dbReference type="Proteomes" id="UP000275199"/>
    </source>
</evidence>
<keyword evidence="4 6" id="KW-1133">Transmembrane helix</keyword>
<evidence type="ECO:0000259" key="7">
    <source>
        <dbReference type="Pfam" id="PF00753"/>
    </source>
</evidence>
<feature type="transmembrane region" description="Helical" evidence="6">
    <location>
        <begin position="23"/>
        <end position="43"/>
    </location>
</feature>
<dbReference type="InterPro" id="IPR036866">
    <property type="entry name" value="RibonucZ/Hydroxyglut_hydro"/>
</dbReference>
<evidence type="ECO:0000259" key="9">
    <source>
        <dbReference type="Pfam" id="PF13567"/>
    </source>
</evidence>
<dbReference type="SUPFAM" id="SSF56281">
    <property type="entry name" value="Metallo-hydrolase/oxidoreductase"/>
    <property type="match status" value="1"/>
</dbReference>
<dbReference type="InterPro" id="IPR052159">
    <property type="entry name" value="Competence_DNA_uptake"/>
</dbReference>
<evidence type="ECO:0000256" key="2">
    <source>
        <dbReference type="ARBA" id="ARBA00022475"/>
    </source>
</evidence>
<dbReference type="EMBL" id="RKKU01000014">
    <property type="protein sequence ID" value="ROZ83751.1"/>
    <property type="molecule type" value="Genomic_DNA"/>
</dbReference>
<dbReference type="PANTHER" id="PTHR30619:SF1">
    <property type="entry name" value="RECOMBINATION PROTEIN 2"/>
    <property type="match status" value="1"/>
</dbReference>
<keyword evidence="5 6" id="KW-0472">Membrane</keyword>
<dbReference type="Pfam" id="PF13567">
    <property type="entry name" value="DUF4131"/>
    <property type="match status" value="1"/>
</dbReference>
<feature type="transmembrane region" description="Helical" evidence="6">
    <location>
        <begin position="329"/>
        <end position="348"/>
    </location>
</feature>
<feature type="domain" description="Metallo-beta-lactamase" evidence="7">
    <location>
        <begin position="524"/>
        <end position="698"/>
    </location>
</feature>
<dbReference type="InterPro" id="IPR004477">
    <property type="entry name" value="ComEC_N"/>
</dbReference>
<gene>
    <name evidence="10" type="ORF">EF096_11895</name>
</gene>
<evidence type="ECO:0000313" key="10">
    <source>
        <dbReference type="EMBL" id="ROZ83751.1"/>
    </source>
</evidence>
<organism evidence="10 11">
    <name type="scientific">Pseudomonas neustonica</name>
    <dbReference type="NCBI Taxonomy" id="2487346"/>
    <lineage>
        <taxon>Bacteria</taxon>
        <taxon>Pseudomonadati</taxon>
        <taxon>Pseudomonadota</taxon>
        <taxon>Gammaproteobacteria</taxon>
        <taxon>Pseudomonadales</taxon>
        <taxon>Pseudomonadaceae</taxon>
        <taxon>Pseudomonas</taxon>
    </lineage>
</organism>
<dbReference type="Gene3D" id="3.60.15.10">
    <property type="entry name" value="Ribonuclease Z/Hydroxyacylglutathione hydrolase-like"/>
    <property type="match status" value="1"/>
</dbReference>
<evidence type="ECO:0000256" key="3">
    <source>
        <dbReference type="ARBA" id="ARBA00022692"/>
    </source>
</evidence>
<dbReference type="Pfam" id="PF03772">
    <property type="entry name" value="Competence"/>
    <property type="match status" value="1"/>
</dbReference>
<feature type="domain" description="DUF4131" evidence="9">
    <location>
        <begin position="44"/>
        <end position="192"/>
    </location>
</feature>
<keyword evidence="11" id="KW-1185">Reference proteome</keyword>
<feature type="transmembrane region" description="Helical" evidence="6">
    <location>
        <begin position="440"/>
        <end position="461"/>
    </location>
</feature>
<dbReference type="Pfam" id="PF00753">
    <property type="entry name" value="Lactamase_B"/>
    <property type="match status" value="1"/>
</dbReference>
<feature type="transmembrane region" description="Helical" evidence="6">
    <location>
        <begin position="354"/>
        <end position="374"/>
    </location>
</feature>
<keyword evidence="3 6" id="KW-0812">Transmembrane</keyword>
<dbReference type="PANTHER" id="PTHR30619">
    <property type="entry name" value="DNA INTERNALIZATION/COMPETENCE PROTEIN COMEC/REC2"/>
    <property type="match status" value="1"/>
</dbReference>
<dbReference type="InterPro" id="IPR035681">
    <property type="entry name" value="ComA-like_MBL"/>
</dbReference>
<proteinExistence type="predicted"/>
<feature type="transmembrane region" description="Helical" evidence="6">
    <location>
        <begin position="473"/>
        <end position="506"/>
    </location>
</feature>
<feature type="transmembrane region" description="Helical" evidence="6">
    <location>
        <begin position="49"/>
        <end position="82"/>
    </location>
</feature>
<evidence type="ECO:0000256" key="1">
    <source>
        <dbReference type="ARBA" id="ARBA00004651"/>
    </source>
</evidence>
<dbReference type="Proteomes" id="UP000275199">
    <property type="component" value="Unassembled WGS sequence"/>
</dbReference>
<evidence type="ECO:0000256" key="4">
    <source>
        <dbReference type="ARBA" id="ARBA00022989"/>
    </source>
</evidence>
<dbReference type="NCBIfam" id="TIGR00360">
    <property type="entry name" value="ComEC_N-term"/>
    <property type="match status" value="1"/>
</dbReference>
<dbReference type="CDD" id="cd07731">
    <property type="entry name" value="ComA-like_MBL-fold"/>
    <property type="match status" value="1"/>
</dbReference>
<feature type="transmembrane region" description="Helical" evidence="6">
    <location>
        <begin position="249"/>
        <end position="268"/>
    </location>
</feature>
<comment type="subcellular location">
    <subcellularLocation>
        <location evidence="1">Cell membrane</location>
        <topology evidence="1">Multi-pass membrane protein</topology>
    </subcellularLocation>
</comment>
<evidence type="ECO:0000259" key="8">
    <source>
        <dbReference type="Pfam" id="PF03772"/>
    </source>
</evidence>
<dbReference type="NCBIfam" id="TIGR00361">
    <property type="entry name" value="ComEC_Rec2"/>
    <property type="match status" value="1"/>
</dbReference>
<dbReference type="InterPro" id="IPR004797">
    <property type="entry name" value="Competence_ComEC/Rec2"/>
</dbReference>
<feature type="transmembrane region" description="Helical" evidence="6">
    <location>
        <begin position="288"/>
        <end position="308"/>
    </location>
</feature>
<reference evidence="10 11" key="1">
    <citation type="submission" date="2018-11" db="EMBL/GenBank/DDBJ databases">
        <authorList>
            <person name="Jang G.I."/>
            <person name="Hwang C.Y."/>
        </authorList>
    </citation>
    <scope>NUCLEOTIDE SEQUENCE [LARGE SCALE GENOMIC DNA]</scope>
    <source>
        <strain evidence="10 11">SSM26</strain>
    </source>
</reference>
<feature type="transmembrane region" description="Helical" evidence="6">
    <location>
        <begin position="408"/>
        <end position="428"/>
    </location>
</feature>
<keyword evidence="2" id="KW-1003">Cell membrane</keyword>
<feature type="domain" description="ComEC/Rec2-related protein" evidence="8">
    <location>
        <begin position="225"/>
        <end position="488"/>
    </location>
</feature>
<feature type="transmembrane region" description="Helical" evidence="6">
    <location>
        <begin position="386"/>
        <end position="402"/>
    </location>
</feature>